<evidence type="ECO:0000313" key="2">
    <source>
        <dbReference type="EMBL" id="KAK8756942.1"/>
    </source>
</evidence>
<sequence>MQCQNEEAHSHWVLYSTKIRQLFPRNARGNLLAVVLQFLSNLLLMYHNNFLDFKTLRALIIPATSVEVTCAVSCMHTCSYNGGCDCN</sequence>
<evidence type="ECO:0000256" key="1">
    <source>
        <dbReference type="SAM" id="Phobius"/>
    </source>
</evidence>
<keyword evidence="1" id="KW-0812">Transmembrane</keyword>
<keyword evidence="3" id="KW-1185">Reference proteome</keyword>
<reference evidence="2 3" key="1">
    <citation type="journal article" date="2023" name="Arcadia Sci">
        <title>De novo assembly of a long-read Amblyomma americanum tick genome.</title>
        <authorList>
            <person name="Chou S."/>
            <person name="Poskanzer K.E."/>
            <person name="Rollins M."/>
            <person name="Thuy-Boun P.S."/>
        </authorList>
    </citation>
    <scope>NUCLEOTIDE SEQUENCE [LARGE SCALE GENOMIC DNA]</scope>
    <source>
        <strain evidence="2">F_SG_1</strain>
        <tissue evidence="2">Salivary glands</tissue>
    </source>
</reference>
<keyword evidence="1" id="KW-0472">Membrane</keyword>
<feature type="transmembrane region" description="Helical" evidence="1">
    <location>
        <begin position="29"/>
        <end position="47"/>
    </location>
</feature>
<proteinExistence type="predicted"/>
<protein>
    <submittedName>
        <fullName evidence="2">Uncharacterized protein</fullName>
    </submittedName>
</protein>
<evidence type="ECO:0000313" key="3">
    <source>
        <dbReference type="Proteomes" id="UP001321473"/>
    </source>
</evidence>
<dbReference type="EMBL" id="JARKHS020035764">
    <property type="protein sequence ID" value="KAK8756942.1"/>
    <property type="molecule type" value="Genomic_DNA"/>
</dbReference>
<dbReference type="Proteomes" id="UP001321473">
    <property type="component" value="Unassembled WGS sequence"/>
</dbReference>
<name>A0AAQ4D3A2_AMBAM</name>
<gene>
    <name evidence="2" type="ORF">V5799_000356</name>
</gene>
<dbReference type="AlphaFoldDB" id="A0AAQ4D3A2"/>
<accession>A0AAQ4D3A2</accession>
<organism evidence="2 3">
    <name type="scientific">Amblyomma americanum</name>
    <name type="common">Lone star tick</name>
    <dbReference type="NCBI Taxonomy" id="6943"/>
    <lineage>
        <taxon>Eukaryota</taxon>
        <taxon>Metazoa</taxon>
        <taxon>Ecdysozoa</taxon>
        <taxon>Arthropoda</taxon>
        <taxon>Chelicerata</taxon>
        <taxon>Arachnida</taxon>
        <taxon>Acari</taxon>
        <taxon>Parasitiformes</taxon>
        <taxon>Ixodida</taxon>
        <taxon>Ixodoidea</taxon>
        <taxon>Ixodidae</taxon>
        <taxon>Amblyomminae</taxon>
        <taxon>Amblyomma</taxon>
    </lineage>
</organism>
<keyword evidence="1" id="KW-1133">Transmembrane helix</keyword>
<comment type="caution">
    <text evidence="2">The sequence shown here is derived from an EMBL/GenBank/DDBJ whole genome shotgun (WGS) entry which is preliminary data.</text>
</comment>